<dbReference type="PROSITE" id="PS51585">
    <property type="entry name" value="SAM_MT_TPMT"/>
    <property type="match status" value="1"/>
</dbReference>
<name>A0A6B1D667_9CHLR</name>
<dbReference type="PANTHER" id="PTHR43464:SF19">
    <property type="entry name" value="UBIQUINONE BIOSYNTHESIS O-METHYLTRANSFERASE, MITOCHONDRIAL"/>
    <property type="match status" value="1"/>
</dbReference>
<proteinExistence type="predicted"/>
<organism evidence="4">
    <name type="scientific">Caldilineaceae bacterium SB0661_bin_32</name>
    <dbReference type="NCBI Taxonomy" id="2605255"/>
    <lineage>
        <taxon>Bacteria</taxon>
        <taxon>Bacillati</taxon>
        <taxon>Chloroflexota</taxon>
        <taxon>Caldilineae</taxon>
        <taxon>Caldilineales</taxon>
        <taxon>Caldilineaceae</taxon>
    </lineage>
</organism>
<dbReference type="SUPFAM" id="SSF53335">
    <property type="entry name" value="S-adenosyl-L-methionine-dependent methyltransferases"/>
    <property type="match status" value="1"/>
</dbReference>
<dbReference type="AlphaFoldDB" id="A0A6B1D667"/>
<dbReference type="Pfam" id="PF05724">
    <property type="entry name" value="TPMT"/>
    <property type="match status" value="1"/>
</dbReference>
<keyword evidence="3" id="KW-0949">S-adenosyl-L-methionine</keyword>
<evidence type="ECO:0000256" key="1">
    <source>
        <dbReference type="ARBA" id="ARBA00022603"/>
    </source>
</evidence>
<dbReference type="Gene3D" id="3.40.50.150">
    <property type="entry name" value="Vaccinia Virus protein VP39"/>
    <property type="match status" value="1"/>
</dbReference>
<accession>A0A6B1D667</accession>
<dbReference type="CDD" id="cd02440">
    <property type="entry name" value="AdoMet_MTases"/>
    <property type="match status" value="1"/>
</dbReference>
<dbReference type="GO" id="GO:0032259">
    <property type="term" value="P:methylation"/>
    <property type="evidence" value="ECO:0007669"/>
    <property type="project" value="UniProtKB-KW"/>
</dbReference>
<reference evidence="4" key="1">
    <citation type="submission" date="2019-09" db="EMBL/GenBank/DDBJ databases">
        <title>Characterisation of the sponge microbiome using genome-centric metagenomics.</title>
        <authorList>
            <person name="Engelberts J.P."/>
            <person name="Robbins S.J."/>
            <person name="De Goeij J.M."/>
            <person name="Aranda M."/>
            <person name="Bell S.C."/>
            <person name="Webster N.S."/>
        </authorList>
    </citation>
    <scope>NUCLEOTIDE SEQUENCE</scope>
    <source>
        <strain evidence="4">SB0661_bin_32</strain>
    </source>
</reference>
<keyword evidence="2 4" id="KW-0808">Transferase</keyword>
<comment type="caution">
    <text evidence="4">The sequence shown here is derived from an EMBL/GenBank/DDBJ whole genome shotgun (WGS) entry which is preliminary data.</text>
</comment>
<protein>
    <submittedName>
        <fullName evidence="4">Class I SAM-dependent methyltransferase</fullName>
    </submittedName>
</protein>
<gene>
    <name evidence="4" type="ORF">F4X14_08725</name>
</gene>
<dbReference type="GO" id="GO:0008757">
    <property type="term" value="F:S-adenosylmethionine-dependent methyltransferase activity"/>
    <property type="evidence" value="ECO:0007669"/>
    <property type="project" value="InterPro"/>
</dbReference>
<keyword evidence="1 4" id="KW-0489">Methyltransferase</keyword>
<dbReference type="InterPro" id="IPR008854">
    <property type="entry name" value="TPMT"/>
</dbReference>
<evidence type="ECO:0000313" key="4">
    <source>
        <dbReference type="EMBL" id="MYC95044.1"/>
    </source>
</evidence>
<evidence type="ECO:0000256" key="2">
    <source>
        <dbReference type="ARBA" id="ARBA00022679"/>
    </source>
</evidence>
<dbReference type="EMBL" id="VXMH01000040">
    <property type="protein sequence ID" value="MYC95044.1"/>
    <property type="molecule type" value="Genomic_DNA"/>
</dbReference>
<dbReference type="PANTHER" id="PTHR43464">
    <property type="entry name" value="METHYLTRANSFERASE"/>
    <property type="match status" value="1"/>
</dbReference>
<sequence length="211" mass="22910">MSTENQQDLRAHWDERYRSGQTPWDTGITPPEVQAFWEERPAPAAGALALDIGCGTGLNTLFLARQGLCAIGFDLSGQALRLAQQRLKASGRQDRHGPGGEAVFVQADVSRLPVDRLGAVYALDIGCLHSLPDHLRPAYAEGVHRGLKSGGYFHLYVFDRNDSDGPGTRGMYEGEAAALFDGKLEIVSEEAGVSSGAASRPSRWFLLRRDS</sequence>
<evidence type="ECO:0000256" key="3">
    <source>
        <dbReference type="ARBA" id="ARBA00022691"/>
    </source>
</evidence>
<dbReference type="InterPro" id="IPR029063">
    <property type="entry name" value="SAM-dependent_MTases_sf"/>
</dbReference>